<sequence>MATIFENCTIFDGRSEELLEGGSILIEDGIIREVSDRPIAAAIGGDRIDLGGRTLMPGLIDAHFHCYGIEPNPARIDAIAPGLRALHARRIMEGALQRGFTTVRDAAGGDHVLAAALAGGLIDGPRLLYPGLAISQTGGHGDPRGPDHAPLCACAYCGALSVVADGPEEMRKIVREQFRQGAHHIKLFVSGGVLSPGDPIWMNQLNDAEIAVAVEEAKTRRSYVMAHAHTNEAALRCVELGVRSIEHATMIEDDGVAAIVRNNGFAVPTLAIIDALRTLGPGLGLAAPMVDKVREVADQAYLALDRLVQGGARIGFGTDLLGGLMDRQTREFRLRREVCKPIDILRSATSVNADLIQMTGKLGVIAPGALADLLVLNGNPLDDVTLFERPDAIPVIMKDGRFCRNALAG</sequence>
<evidence type="ECO:0000313" key="3">
    <source>
        <dbReference type="Proteomes" id="UP000706039"/>
    </source>
</evidence>
<dbReference type="PANTHER" id="PTHR43135:SF3">
    <property type="entry name" value="ALPHA-D-RIBOSE 1-METHYLPHOSPHONATE 5-TRIPHOSPHATE DIPHOSPHATASE"/>
    <property type="match status" value="1"/>
</dbReference>
<feature type="domain" description="Amidohydrolase-related" evidence="1">
    <location>
        <begin position="54"/>
        <end position="401"/>
    </location>
</feature>
<dbReference type="PANTHER" id="PTHR43135">
    <property type="entry name" value="ALPHA-D-RIBOSE 1-METHYLPHOSPHONATE 5-TRIPHOSPHATE DIPHOSPHATASE"/>
    <property type="match status" value="1"/>
</dbReference>
<dbReference type="Pfam" id="PF01979">
    <property type="entry name" value="Amidohydro_1"/>
    <property type="match status" value="1"/>
</dbReference>
<dbReference type="SUPFAM" id="SSF51338">
    <property type="entry name" value="Composite domain of metallo-dependent hydrolases"/>
    <property type="match status" value="1"/>
</dbReference>
<protein>
    <submittedName>
        <fullName evidence="2">Amidohydrolase family protein</fullName>
    </submittedName>
</protein>
<dbReference type="Proteomes" id="UP000706039">
    <property type="component" value="Unassembled WGS sequence"/>
</dbReference>
<dbReference type="InterPro" id="IPR006680">
    <property type="entry name" value="Amidohydro-rel"/>
</dbReference>
<reference evidence="2 3" key="1">
    <citation type="submission" date="2021-08" db="EMBL/GenBank/DDBJ databases">
        <authorList>
            <person name="Tuo L."/>
        </authorList>
    </citation>
    <scope>NUCLEOTIDE SEQUENCE [LARGE SCALE GENOMIC DNA]</scope>
    <source>
        <strain evidence="2 3">JCM 31229</strain>
    </source>
</reference>
<dbReference type="Gene3D" id="2.30.40.10">
    <property type="entry name" value="Urease, subunit C, domain 1"/>
    <property type="match status" value="1"/>
</dbReference>
<accession>A0ABS7PNT2</accession>
<dbReference type="Gene3D" id="3.20.20.140">
    <property type="entry name" value="Metal-dependent hydrolases"/>
    <property type="match status" value="1"/>
</dbReference>
<organism evidence="2 3">
    <name type="scientific">Sphingomonas colocasiae</name>
    <dbReference type="NCBI Taxonomy" id="1848973"/>
    <lineage>
        <taxon>Bacteria</taxon>
        <taxon>Pseudomonadati</taxon>
        <taxon>Pseudomonadota</taxon>
        <taxon>Alphaproteobacteria</taxon>
        <taxon>Sphingomonadales</taxon>
        <taxon>Sphingomonadaceae</taxon>
        <taxon>Sphingomonas</taxon>
    </lineage>
</organism>
<dbReference type="InterPro" id="IPR011059">
    <property type="entry name" value="Metal-dep_hydrolase_composite"/>
</dbReference>
<dbReference type="SUPFAM" id="SSF51556">
    <property type="entry name" value="Metallo-dependent hydrolases"/>
    <property type="match status" value="1"/>
</dbReference>
<dbReference type="RefSeq" id="WP_222990020.1">
    <property type="nucleotide sequence ID" value="NZ_JAINVV010000004.1"/>
</dbReference>
<dbReference type="CDD" id="cd01299">
    <property type="entry name" value="Met_dep_hydrolase_A"/>
    <property type="match status" value="1"/>
</dbReference>
<evidence type="ECO:0000259" key="1">
    <source>
        <dbReference type="Pfam" id="PF01979"/>
    </source>
</evidence>
<dbReference type="EMBL" id="JAINVV010000004">
    <property type="protein sequence ID" value="MBY8822983.1"/>
    <property type="molecule type" value="Genomic_DNA"/>
</dbReference>
<comment type="caution">
    <text evidence="2">The sequence shown here is derived from an EMBL/GenBank/DDBJ whole genome shotgun (WGS) entry which is preliminary data.</text>
</comment>
<evidence type="ECO:0000313" key="2">
    <source>
        <dbReference type="EMBL" id="MBY8822983.1"/>
    </source>
</evidence>
<keyword evidence="3" id="KW-1185">Reference proteome</keyword>
<dbReference type="InterPro" id="IPR057744">
    <property type="entry name" value="OTAase-like"/>
</dbReference>
<dbReference type="InterPro" id="IPR032466">
    <property type="entry name" value="Metal_Hydrolase"/>
</dbReference>
<dbReference type="InterPro" id="IPR051781">
    <property type="entry name" value="Metallo-dep_Hydrolase"/>
</dbReference>
<gene>
    <name evidence="2" type="ORF">K7G82_11805</name>
</gene>
<proteinExistence type="predicted"/>
<name>A0ABS7PNT2_9SPHN</name>